<sequence>MTQFSTPLGEIKVTPLFHATVLIEFNGKYIYVDPALAYATPNFDASKSPKADLICITHDHHDHLDLDFIQNIRKPDTFIVSSKTCAEKLNNINKTLSPGESAEWQNIKIEAVYAYNIEHLRSPGNPFHPKGYGNGYIFNFGTFRLYVPGDTEVIPEMKNFGHIDVAFLPLMLPYTMDENMVVAAAKDINPKTLFIYHYRGDINRAAIQEKLPGVQVL</sequence>
<comment type="caution">
    <text evidence="1">The sequence shown here is derived from an EMBL/GenBank/DDBJ whole genome shotgun (WGS) entry which is preliminary data.</text>
</comment>
<name>A0ABR2IMN8_9EUKA</name>
<dbReference type="SUPFAM" id="SSF56281">
    <property type="entry name" value="Metallo-hydrolase/oxidoreductase"/>
    <property type="match status" value="1"/>
</dbReference>
<dbReference type="EMBL" id="JAPFFF010000016">
    <property type="protein sequence ID" value="KAK8865527.1"/>
    <property type="molecule type" value="Genomic_DNA"/>
</dbReference>
<organism evidence="1 2">
    <name type="scientific">Tritrichomonas musculus</name>
    <dbReference type="NCBI Taxonomy" id="1915356"/>
    <lineage>
        <taxon>Eukaryota</taxon>
        <taxon>Metamonada</taxon>
        <taxon>Parabasalia</taxon>
        <taxon>Tritrichomonadida</taxon>
        <taxon>Tritrichomonadidae</taxon>
        <taxon>Tritrichomonas</taxon>
    </lineage>
</organism>
<dbReference type="Pfam" id="PF13483">
    <property type="entry name" value="Lactamase_B_3"/>
    <property type="match status" value="1"/>
</dbReference>
<keyword evidence="2" id="KW-1185">Reference proteome</keyword>
<dbReference type="Gene3D" id="3.60.15.10">
    <property type="entry name" value="Ribonuclease Z/Hydroxyacylglutathione hydrolase-like"/>
    <property type="match status" value="1"/>
</dbReference>
<evidence type="ECO:0000313" key="1">
    <source>
        <dbReference type="EMBL" id="KAK8865527.1"/>
    </source>
</evidence>
<evidence type="ECO:0008006" key="3">
    <source>
        <dbReference type="Google" id="ProtNLM"/>
    </source>
</evidence>
<accession>A0ABR2IMN8</accession>
<protein>
    <recommendedName>
        <fullName evidence="3">MBL fold metallo-hydrolase</fullName>
    </recommendedName>
</protein>
<dbReference type="Proteomes" id="UP001470230">
    <property type="component" value="Unassembled WGS sequence"/>
</dbReference>
<dbReference type="InterPro" id="IPR036866">
    <property type="entry name" value="RibonucZ/Hydroxyglut_hydro"/>
</dbReference>
<dbReference type="InterPro" id="IPR050114">
    <property type="entry name" value="UPF0173_UPF0282_UlaG_hydrolase"/>
</dbReference>
<evidence type="ECO:0000313" key="2">
    <source>
        <dbReference type="Proteomes" id="UP001470230"/>
    </source>
</evidence>
<proteinExistence type="predicted"/>
<gene>
    <name evidence="1" type="ORF">M9Y10_011083</name>
</gene>
<dbReference type="PANTHER" id="PTHR43546:SF3">
    <property type="entry name" value="UPF0173 METAL-DEPENDENT HYDROLASE MJ1163"/>
    <property type="match status" value="1"/>
</dbReference>
<reference evidence="1 2" key="1">
    <citation type="submission" date="2024-04" db="EMBL/GenBank/DDBJ databases">
        <title>Tritrichomonas musculus Genome.</title>
        <authorList>
            <person name="Alves-Ferreira E."/>
            <person name="Grigg M."/>
            <person name="Lorenzi H."/>
            <person name="Galac M."/>
        </authorList>
    </citation>
    <scope>NUCLEOTIDE SEQUENCE [LARGE SCALE GENOMIC DNA]</scope>
    <source>
        <strain evidence="1 2">EAF2021</strain>
    </source>
</reference>
<dbReference type="PANTHER" id="PTHR43546">
    <property type="entry name" value="UPF0173 METAL-DEPENDENT HYDROLASE MJ1163-RELATED"/>
    <property type="match status" value="1"/>
</dbReference>